<gene>
    <name evidence="10" type="ORF">TAV2_LOCUS5833</name>
</gene>
<dbReference type="Gene3D" id="1.10.579.10">
    <property type="entry name" value="DNA Cyclobutane Dipyrimidine Photolyase, subunit A, domain 3"/>
    <property type="match status" value="1"/>
</dbReference>
<evidence type="ECO:0000313" key="10">
    <source>
        <dbReference type="EMBL" id="CAH2044380.1"/>
    </source>
</evidence>
<dbReference type="Proteomes" id="UP000836841">
    <property type="component" value="Chromosome 2"/>
</dbReference>
<dbReference type="GO" id="GO:0071949">
    <property type="term" value="F:FAD binding"/>
    <property type="evidence" value="ECO:0007669"/>
    <property type="project" value="TreeGrafter"/>
</dbReference>
<dbReference type="GO" id="GO:0003904">
    <property type="term" value="F:deoxyribodipyrimidine photo-lyase activity"/>
    <property type="evidence" value="ECO:0007669"/>
    <property type="project" value="TreeGrafter"/>
</dbReference>
<comment type="cofactor">
    <cofactor evidence="5 7">
        <name>FAD</name>
        <dbReference type="ChEBI" id="CHEBI:57692"/>
    </cofactor>
    <text evidence="5 7">Binds 1 FAD per subunit.</text>
</comment>
<feature type="site" description="Electron transfer via tryptophanyl radical" evidence="6">
    <location>
        <position position="464"/>
    </location>
</feature>
<name>A0AAU9RKL6_THLAR</name>
<feature type="compositionally biased region" description="Basic and acidic residues" evidence="8">
    <location>
        <begin position="1"/>
        <end position="10"/>
    </location>
</feature>
<dbReference type="InterPro" id="IPR002081">
    <property type="entry name" value="Cryptochrome/DNA_photolyase_1"/>
</dbReference>
<evidence type="ECO:0000256" key="6">
    <source>
        <dbReference type="PIRSR" id="PIRSR602081-2"/>
    </source>
</evidence>
<dbReference type="InterPro" id="IPR014133">
    <property type="entry name" value="Cry_DASH"/>
</dbReference>
<feature type="non-terminal residue" evidence="10">
    <location>
        <position position="633"/>
    </location>
</feature>
<dbReference type="GO" id="GO:0003677">
    <property type="term" value="F:DNA binding"/>
    <property type="evidence" value="ECO:0007669"/>
    <property type="project" value="TreeGrafter"/>
</dbReference>
<keyword evidence="11" id="KW-1185">Reference proteome</keyword>
<evidence type="ECO:0000256" key="2">
    <source>
        <dbReference type="ARBA" id="ARBA00022630"/>
    </source>
</evidence>
<comment type="function">
    <text evidence="7">May have a photoreceptor function.</text>
</comment>
<dbReference type="PROSITE" id="PS51645">
    <property type="entry name" value="PHR_CRY_ALPHA_BETA"/>
    <property type="match status" value="1"/>
</dbReference>
<evidence type="ECO:0000256" key="1">
    <source>
        <dbReference type="ARBA" id="ARBA00005862"/>
    </source>
</evidence>
<dbReference type="SUPFAM" id="SSF52425">
    <property type="entry name" value="Cryptochrome/photolyase, N-terminal domain"/>
    <property type="match status" value="1"/>
</dbReference>
<feature type="region of interest" description="Disordered" evidence="8">
    <location>
        <begin position="1"/>
        <end position="30"/>
    </location>
</feature>
<dbReference type="Gene3D" id="1.25.40.80">
    <property type="match status" value="1"/>
</dbReference>
<feature type="compositionally biased region" description="Low complexity" evidence="8">
    <location>
        <begin position="610"/>
        <end position="633"/>
    </location>
</feature>
<feature type="domain" description="Photolyase/cryptochrome alpha/beta" evidence="9">
    <location>
        <begin position="125"/>
        <end position="262"/>
    </location>
</feature>
<keyword evidence="2 5" id="KW-0285">Flavoprotein</keyword>
<feature type="binding site" evidence="5">
    <location>
        <begin position="393"/>
        <end position="397"/>
    </location>
    <ligand>
        <name>FAD</name>
        <dbReference type="ChEBI" id="CHEBI:57692"/>
    </ligand>
</feature>
<reference evidence="10 11" key="1">
    <citation type="submission" date="2022-03" db="EMBL/GenBank/DDBJ databases">
        <authorList>
            <person name="Nunn A."/>
            <person name="Chopra R."/>
            <person name="Nunn A."/>
            <person name="Contreras Garrido A."/>
        </authorList>
    </citation>
    <scope>NUCLEOTIDE SEQUENCE [LARGE SCALE GENOMIC DNA]</scope>
</reference>
<dbReference type="Pfam" id="PF03441">
    <property type="entry name" value="FAD_binding_7"/>
    <property type="match status" value="1"/>
</dbReference>
<feature type="binding site" evidence="5">
    <location>
        <begin position="530"/>
        <end position="532"/>
    </location>
    <ligand>
        <name>FAD</name>
        <dbReference type="ChEBI" id="CHEBI:57692"/>
    </ligand>
</feature>
<feature type="binding site" evidence="5">
    <location>
        <begin position="433"/>
        <end position="440"/>
    </location>
    <ligand>
        <name>FAD</name>
        <dbReference type="ChEBI" id="CHEBI:57692"/>
    </ligand>
</feature>
<protein>
    <recommendedName>
        <fullName evidence="7">Cryptochrome DASH</fullName>
    </recommendedName>
</protein>
<dbReference type="PANTHER" id="PTHR11455:SF22">
    <property type="entry name" value="CRYPTOCHROME DASH"/>
    <property type="match status" value="1"/>
</dbReference>
<evidence type="ECO:0000313" key="11">
    <source>
        <dbReference type="Proteomes" id="UP000836841"/>
    </source>
</evidence>
<evidence type="ECO:0000256" key="7">
    <source>
        <dbReference type="RuleBase" id="RU367151"/>
    </source>
</evidence>
<proteinExistence type="inferred from homology"/>
<dbReference type="NCBIfam" id="TIGR02765">
    <property type="entry name" value="crypto_DASH"/>
    <property type="match status" value="1"/>
</dbReference>
<sequence length="633" mass="72333">FSAFFTERRNSTRSRQKATHPPRRTSPANATCLLHNSSKKSIPRMAASSLSSPLSISNPLRRFSLHIHHLSKPKPIPSLILCSAAKMNGHIYRVPGLDEEEMDSVAGKTFERYALPSSAKRNGKGTAIVWFRNDLRVLDNDALYRAWSSSDTLLPVYCLDPRLFLTTHFFGFPKTGALRGAFLMECLADLRKNLMKRGLNLLIRSGKPEDILPCLAKDFGAHTVFAHKETCSEELQVERHVNQALKGVGNGTKLELVWGSTMYHKDDLPFDVLDLPDIYTQFRKSVEAKCRIRSLTRIPISLGPTPSVDNWGDVPTLGEVGIEPQEVTRGMRFVGGESAGVCRVFEYFWKKARSSPEIFRRLLRRCLCVYIMLYDLLKVYKETRNGMLGPDYSTKFSPWLAFGCISPRFIYEEVQRYESERVANNSTYWVLFELIWRDYFRFLSIKCGNSLFHLGGPRNVQGKWSQDIMLFESWRDGKTGYPIIDANMKELSTTGFMSNRGRQIVCSFLVRDMGLDWRMGAEWFETCLLDYDPCSNYGNWTYGAGVGNDPREDRYFSIPKQAQNYDPEGEYVAFWVQQLRRLPKEKRHWPGRLMYMDTVVPLLHGNAQTSGRSKSGGFRGSHSGRSSRNNGRP</sequence>
<comment type="similarity">
    <text evidence="1 7">Belongs to the DNA photolyase class-1 family.</text>
</comment>
<organism evidence="10 11">
    <name type="scientific">Thlaspi arvense</name>
    <name type="common">Field penny-cress</name>
    <dbReference type="NCBI Taxonomy" id="13288"/>
    <lineage>
        <taxon>Eukaryota</taxon>
        <taxon>Viridiplantae</taxon>
        <taxon>Streptophyta</taxon>
        <taxon>Embryophyta</taxon>
        <taxon>Tracheophyta</taxon>
        <taxon>Spermatophyta</taxon>
        <taxon>Magnoliopsida</taxon>
        <taxon>eudicotyledons</taxon>
        <taxon>Gunneridae</taxon>
        <taxon>Pentapetalae</taxon>
        <taxon>rosids</taxon>
        <taxon>malvids</taxon>
        <taxon>Brassicales</taxon>
        <taxon>Brassicaceae</taxon>
        <taxon>Thlaspideae</taxon>
        <taxon>Thlaspi</taxon>
    </lineage>
</organism>
<feature type="site" description="Electron transfer via tryptophanyl radical" evidence="6">
    <location>
        <position position="517"/>
    </location>
</feature>
<dbReference type="PRINTS" id="PR00147">
    <property type="entry name" value="DNAPHOTLYASE"/>
</dbReference>
<feature type="compositionally biased region" description="Basic residues" evidence="8">
    <location>
        <begin position="11"/>
        <end position="23"/>
    </location>
</feature>
<dbReference type="Pfam" id="PF00875">
    <property type="entry name" value="DNA_photolyase"/>
    <property type="match status" value="1"/>
</dbReference>
<evidence type="ECO:0000256" key="3">
    <source>
        <dbReference type="ARBA" id="ARBA00022827"/>
    </source>
</evidence>
<dbReference type="InterPro" id="IPR014729">
    <property type="entry name" value="Rossmann-like_a/b/a_fold"/>
</dbReference>
<dbReference type="AlphaFoldDB" id="A0AAU9RKL6"/>
<evidence type="ECO:0000259" key="9">
    <source>
        <dbReference type="PROSITE" id="PS51645"/>
    </source>
</evidence>
<dbReference type="GO" id="GO:0000719">
    <property type="term" value="P:photoreactive repair"/>
    <property type="evidence" value="ECO:0007669"/>
    <property type="project" value="TreeGrafter"/>
</dbReference>
<dbReference type="InterPro" id="IPR006050">
    <property type="entry name" value="DNA_photolyase_N"/>
</dbReference>
<dbReference type="InterPro" id="IPR005101">
    <property type="entry name" value="Cryptochr/Photolyase_FAD-bd"/>
</dbReference>
<feature type="site" description="Electron transfer via tryptophanyl radical" evidence="6">
    <location>
        <position position="540"/>
    </location>
</feature>
<keyword evidence="4 7" id="KW-0157">Chromophore</keyword>
<keyword evidence="3 5" id="KW-0274">FAD</keyword>
<dbReference type="SUPFAM" id="SSF48173">
    <property type="entry name" value="Cryptochrome/photolyase FAD-binding domain"/>
    <property type="match status" value="1"/>
</dbReference>
<dbReference type="PANTHER" id="PTHR11455">
    <property type="entry name" value="CRYPTOCHROME"/>
    <property type="match status" value="1"/>
</dbReference>
<evidence type="ECO:0000256" key="8">
    <source>
        <dbReference type="SAM" id="MobiDB-lite"/>
    </source>
</evidence>
<dbReference type="Gene3D" id="3.40.50.620">
    <property type="entry name" value="HUPs"/>
    <property type="match status" value="1"/>
</dbReference>
<dbReference type="InterPro" id="IPR036134">
    <property type="entry name" value="Crypto/Photolyase_FAD-like_sf"/>
</dbReference>
<feature type="binding site" evidence="5">
    <location>
        <position position="380"/>
    </location>
    <ligand>
        <name>FAD</name>
        <dbReference type="ChEBI" id="CHEBI:57692"/>
    </ligand>
</feature>
<comment type="cofactor">
    <cofactor evidence="7">
        <name>(6R)-5,10-methylene-5,6,7,8-tetrahydrofolate</name>
        <dbReference type="ChEBI" id="CHEBI:15636"/>
    </cofactor>
    <text evidence="7">Binds 1 5,10-methenyltetrahydrofolate (MTHF) per subunit.</text>
</comment>
<dbReference type="InterPro" id="IPR036155">
    <property type="entry name" value="Crypto/Photolyase_N_sf"/>
</dbReference>
<evidence type="ECO:0000256" key="4">
    <source>
        <dbReference type="ARBA" id="ARBA00022991"/>
    </source>
</evidence>
<accession>A0AAU9RKL6</accession>
<evidence type="ECO:0000256" key="5">
    <source>
        <dbReference type="PIRSR" id="PIRSR602081-1"/>
    </source>
</evidence>
<feature type="region of interest" description="Disordered" evidence="8">
    <location>
        <begin position="606"/>
        <end position="633"/>
    </location>
</feature>
<dbReference type="EMBL" id="OU466858">
    <property type="protein sequence ID" value="CAH2044380.1"/>
    <property type="molecule type" value="Genomic_DNA"/>
</dbReference>